<dbReference type="InterPro" id="IPR011006">
    <property type="entry name" value="CheY-like_superfamily"/>
</dbReference>
<keyword evidence="13" id="KW-1185">Reference proteome</keyword>
<dbReference type="InterPro" id="IPR016032">
    <property type="entry name" value="Sig_transdc_resp-reg_C-effctor"/>
</dbReference>
<evidence type="ECO:0000256" key="9">
    <source>
        <dbReference type="PROSITE-ProRule" id="PRU01091"/>
    </source>
</evidence>
<feature type="domain" description="Response regulatory" evidence="10">
    <location>
        <begin position="6"/>
        <end position="119"/>
    </location>
</feature>
<comment type="caution">
    <text evidence="12">The sequence shown here is derived from an EMBL/GenBank/DDBJ whole genome shotgun (WGS) entry which is preliminary data.</text>
</comment>
<dbReference type="GO" id="GO:0000156">
    <property type="term" value="F:phosphorelay response regulator activity"/>
    <property type="evidence" value="ECO:0007669"/>
    <property type="project" value="TreeGrafter"/>
</dbReference>
<dbReference type="GO" id="GO:0000976">
    <property type="term" value="F:transcription cis-regulatory region binding"/>
    <property type="evidence" value="ECO:0007669"/>
    <property type="project" value="TreeGrafter"/>
</dbReference>
<dbReference type="PROSITE" id="PS50110">
    <property type="entry name" value="RESPONSE_REGULATORY"/>
    <property type="match status" value="1"/>
</dbReference>
<dbReference type="PANTHER" id="PTHR48111:SF40">
    <property type="entry name" value="PHOSPHATE REGULON TRANSCRIPTIONAL REGULATORY PROTEIN PHOB"/>
    <property type="match status" value="1"/>
</dbReference>
<dbReference type="SUPFAM" id="SSF52172">
    <property type="entry name" value="CheY-like"/>
    <property type="match status" value="1"/>
</dbReference>
<dbReference type="InterPro" id="IPR036388">
    <property type="entry name" value="WH-like_DNA-bd_sf"/>
</dbReference>
<keyword evidence="2 8" id="KW-0597">Phosphoprotein</keyword>
<evidence type="ECO:0000256" key="6">
    <source>
        <dbReference type="ARBA" id="ARBA00023163"/>
    </source>
</evidence>
<dbReference type="FunFam" id="3.40.50.2300:FF:000001">
    <property type="entry name" value="DNA-binding response regulator PhoB"/>
    <property type="match status" value="1"/>
</dbReference>
<evidence type="ECO:0000313" key="13">
    <source>
        <dbReference type="Proteomes" id="UP000031366"/>
    </source>
</evidence>
<keyword evidence="4" id="KW-0805">Transcription regulation</keyword>
<evidence type="ECO:0000259" key="11">
    <source>
        <dbReference type="PROSITE" id="PS51755"/>
    </source>
</evidence>
<evidence type="ECO:0000256" key="5">
    <source>
        <dbReference type="ARBA" id="ARBA00023125"/>
    </source>
</evidence>
<feature type="DNA-binding region" description="OmpR/PhoB-type" evidence="9">
    <location>
        <begin position="136"/>
        <end position="233"/>
    </location>
</feature>
<evidence type="ECO:0000313" key="12">
    <source>
        <dbReference type="EMBL" id="KIE47646.1"/>
    </source>
</evidence>
<dbReference type="InterPro" id="IPR001789">
    <property type="entry name" value="Sig_transdc_resp-reg_receiver"/>
</dbReference>
<dbReference type="Pfam" id="PF00486">
    <property type="entry name" value="Trans_reg_C"/>
    <property type="match status" value="1"/>
</dbReference>
<evidence type="ECO:0000256" key="4">
    <source>
        <dbReference type="ARBA" id="ARBA00023015"/>
    </source>
</evidence>
<keyword evidence="6" id="KW-0804">Transcription</keyword>
<evidence type="ECO:0000259" key="10">
    <source>
        <dbReference type="PROSITE" id="PS50110"/>
    </source>
</evidence>
<dbReference type="Gene3D" id="3.40.50.2300">
    <property type="match status" value="1"/>
</dbReference>
<evidence type="ECO:0000256" key="7">
    <source>
        <dbReference type="ARBA" id="ARBA00024867"/>
    </source>
</evidence>
<proteinExistence type="predicted"/>
<reference evidence="12 13" key="1">
    <citation type="journal article" date="2015" name="Infect. Genet. Evol.">
        <title>Genomic sequences of six botulinum neurotoxin-producing strains representing three clostridial species illustrate the mobility and diversity of botulinum neurotoxin genes.</title>
        <authorList>
            <person name="Smith T.J."/>
            <person name="Hill K.K."/>
            <person name="Xie G."/>
            <person name="Foley B.T."/>
            <person name="Williamson C.H."/>
            <person name="Foster J.T."/>
            <person name="Johnson S.L."/>
            <person name="Chertkov O."/>
            <person name="Teshima H."/>
            <person name="Gibbons H.S."/>
            <person name="Johnsky L.A."/>
            <person name="Karavis M.A."/>
            <person name="Smith L.A."/>
        </authorList>
    </citation>
    <scope>NUCLEOTIDE SEQUENCE [LARGE SCALE GENOMIC DNA]</scope>
    <source>
        <strain evidence="12 13">CDC 2741</strain>
    </source>
</reference>
<evidence type="ECO:0000256" key="3">
    <source>
        <dbReference type="ARBA" id="ARBA00023012"/>
    </source>
</evidence>
<dbReference type="CDD" id="cd00383">
    <property type="entry name" value="trans_reg_C"/>
    <property type="match status" value="1"/>
</dbReference>
<dbReference type="GO" id="GO:0032993">
    <property type="term" value="C:protein-DNA complex"/>
    <property type="evidence" value="ECO:0007669"/>
    <property type="project" value="TreeGrafter"/>
</dbReference>
<keyword evidence="3" id="KW-0902">Two-component regulatory system</keyword>
<comment type="function">
    <text evidence="7">May play the central regulatory role in sporulation. It may be an element of the effector pathway responsible for the activation of sporulation genes in response to nutritional stress. Spo0A may act in concert with spo0H (a sigma factor) to control the expression of some genes that are critical to the sporulation process.</text>
</comment>
<dbReference type="PROSITE" id="PS51755">
    <property type="entry name" value="OMPR_PHOB"/>
    <property type="match status" value="1"/>
</dbReference>
<dbReference type="AlphaFoldDB" id="A0A0C1RB46"/>
<evidence type="ECO:0000256" key="2">
    <source>
        <dbReference type="ARBA" id="ARBA00022553"/>
    </source>
</evidence>
<dbReference type="PANTHER" id="PTHR48111">
    <property type="entry name" value="REGULATOR OF RPOS"/>
    <property type="match status" value="1"/>
</dbReference>
<dbReference type="InterPro" id="IPR039420">
    <property type="entry name" value="WalR-like"/>
</dbReference>
<dbReference type="SUPFAM" id="SSF46894">
    <property type="entry name" value="C-terminal effector domain of the bipartite response regulators"/>
    <property type="match status" value="1"/>
</dbReference>
<sequence>MVNKNKILIIEDEKSIIDIMCYSLRKEGMEVIYGLNGREGMTLVESFKPDLIILDLMLPDIDGFEICKIITVKYKIPILMVTARDDIMDKVLGLEMGADDYITKPFNIREVVARVKVALRRIENFNNNYIEKYQEKDIIVSENIVIIPKSRIVKKNGEEIKLKPREYDLLLLFSENKGRVFSRETLLDSVWTMDYDGDIRTVDVHVQRLRKKLDDKNNPSIIETIFGVGYKMR</sequence>
<gene>
    <name evidence="12" type="primary">yycF</name>
    <name evidence="12" type="ORF">U732_2964</name>
</gene>
<evidence type="ECO:0000256" key="1">
    <source>
        <dbReference type="ARBA" id="ARBA00018672"/>
    </source>
</evidence>
<dbReference type="STRING" id="29341.RSJ17_08510"/>
<dbReference type="Gene3D" id="1.10.10.10">
    <property type="entry name" value="Winged helix-like DNA-binding domain superfamily/Winged helix DNA-binding domain"/>
    <property type="match status" value="1"/>
</dbReference>
<dbReference type="Gene3D" id="6.10.250.690">
    <property type="match status" value="1"/>
</dbReference>
<dbReference type="GO" id="GO:0005829">
    <property type="term" value="C:cytosol"/>
    <property type="evidence" value="ECO:0007669"/>
    <property type="project" value="TreeGrafter"/>
</dbReference>
<dbReference type="OrthoDB" id="9790442at2"/>
<evidence type="ECO:0000256" key="8">
    <source>
        <dbReference type="PROSITE-ProRule" id="PRU00169"/>
    </source>
</evidence>
<organism evidence="12 13">
    <name type="scientific">Clostridium argentinense CDC 2741</name>
    <dbReference type="NCBI Taxonomy" id="1418104"/>
    <lineage>
        <taxon>Bacteria</taxon>
        <taxon>Bacillati</taxon>
        <taxon>Bacillota</taxon>
        <taxon>Clostridia</taxon>
        <taxon>Eubacteriales</taxon>
        <taxon>Clostridiaceae</taxon>
        <taxon>Clostridium</taxon>
    </lineage>
</organism>
<protein>
    <recommendedName>
        <fullName evidence="1">Stage 0 sporulation protein A homolog</fullName>
    </recommendedName>
</protein>
<feature type="domain" description="OmpR/PhoB-type" evidence="11">
    <location>
        <begin position="136"/>
        <end position="233"/>
    </location>
</feature>
<dbReference type="GO" id="GO:0006355">
    <property type="term" value="P:regulation of DNA-templated transcription"/>
    <property type="evidence" value="ECO:0007669"/>
    <property type="project" value="InterPro"/>
</dbReference>
<feature type="modified residue" description="4-aspartylphosphate" evidence="8">
    <location>
        <position position="55"/>
    </location>
</feature>
<dbReference type="EMBL" id="AYSO01000014">
    <property type="protein sequence ID" value="KIE47646.1"/>
    <property type="molecule type" value="Genomic_DNA"/>
</dbReference>
<dbReference type="FunFam" id="1.10.10.10:FF:000018">
    <property type="entry name" value="DNA-binding response regulator ResD"/>
    <property type="match status" value="1"/>
</dbReference>
<keyword evidence="5 9" id="KW-0238">DNA-binding</keyword>
<dbReference type="SMART" id="SM00448">
    <property type="entry name" value="REC"/>
    <property type="match status" value="1"/>
</dbReference>
<dbReference type="SMART" id="SM00862">
    <property type="entry name" value="Trans_reg_C"/>
    <property type="match status" value="1"/>
</dbReference>
<accession>A0A0C1RB46</accession>
<dbReference type="InterPro" id="IPR001867">
    <property type="entry name" value="OmpR/PhoB-type_DNA-bd"/>
</dbReference>
<dbReference type="RefSeq" id="WP_039631307.1">
    <property type="nucleotide sequence ID" value="NZ_AYSO01000014.1"/>
</dbReference>
<name>A0A0C1RB46_9CLOT</name>
<dbReference type="Proteomes" id="UP000031366">
    <property type="component" value="Unassembled WGS sequence"/>
</dbReference>
<dbReference type="Pfam" id="PF00072">
    <property type="entry name" value="Response_reg"/>
    <property type="match status" value="1"/>
</dbReference>